<evidence type="ECO:0000256" key="4">
    <source>
        <dbReference type="ARBA" id="ARBA00022685"/>
    </source>
</evidence>
<dbReference type="PRINTS" id="PR00723">
    <property type="entry name" value="SUBTILISIN"/>
</dbReference>
<dbReference type="InterPro" id="IPR009030">
    <property type="entry name" value="Growth_fac_rcpt_cys_sf"/>
</dbReference>
<evidence type="ECO:0000313" key="16">
    <source>
        <dbReference type="EMBL" id="KAH1174509.1"/>
    </source>
</evidence>
<keyword evidence="7 12" id="KW-0720">Serine protease</keyword>
<reference evidence="16" key="1">
    <citation type="submission" date="2021-09" db="EMBL/GenBank/DDBJ databases">
        <title>The genome of Mauremys mutica provides insights into the evolution of semi-aquatic lifestyle.</title>
        <authorList>
            <person name="Gong S."/>
            <person name="Gao Y."/>
        </authorList>
    </citation>
    <scope>NUCLEOTIDE SEQUENCE</scope>
    <source>
        <strain evidence="16">MM-2020</strain>
        <tissue evidence="16">Muscle</tissue>
    </source>
</reference>
<dbReference type="InterPro" id="IPR015500">
    <property type="entry name" value="Peptidase_S8_subtilisin-rel"/>
</dbReference>
<evidence type="ECO:0000256" key="6">
    <source>
        <dbReference type="ARBA" id="ARBA00022801"/>
    </source>
</evidence>
<dbReference type="InterPro" id="IPR038466">
    <property type="entry name" value="S8_pro-domain_sf"/>
</dbReference>
<dbReference type="FunFam" id="3.30.70.850:FF:000001">
    <property type="entry name" value="Proprotein convertase subtilisin/kexin type 5"/>
    <property type="match status" value="1"/>
</dbReference>
<dbReference type="InterPro" id="IPR002884">
    <property type="entry name" value="P_dom"/>
</dbReference>
<dbReference type="CDD" id="cd00064">
    <property type="entry name" value="FU"/>
    <property type="match status" value="1"/>
</dbReference>
<keyword evidence="3 12" id="KW-0645">Protease</keyword>
<dbReference type="InterPro" id="IPR032815">
    <property type="entry name" value="S8_pro-domain"/>
</dbReference>
<dbReference type="Pfam" id="PF16470">
    <property type="entry name" value="S8_pro-domain"/>
    <property type="match status" value="1"/>
</dbReference>
<evidence type="ECO:0000256" key="7">
    <source>
        <dbReference type="ARBA" id="ARBA00022825"/>
    </source>
</evidence>
<dbReference type="EMBL" id="JAHDVG010000479">
    <property type="protein sequence ID" value="KAH1174509.1"/>
    <property type="molecule type" value="Genomic_DNA"/>
</dbReference>
<dbReference type="PROSITE" id="PS51892">
    <property type="entry name" value="SUBTILASE"/>
    <property type="match status" value="1"/>
</dbReference>
<dbReference type="SUPFAM" id="SSF54897">
    <property type="entry name" value="Protease propeptides/inhibitors"/>
    <property type="match status" value="1"/>
</dbReference>
<dbReference type="Gene3D" id="2.10.220.10">
    <property type="entry name" value="Hormone Receptor, Insulin-like Growth Factor Receptor 1, Chain A, domain 2"/>
    <property type="match status" value="1"/>
</dbReference>
<dbReference type="GO" id="GO:0005802">
    <property type="term" value="C:trans-Golgi network"/>
    <property type="evidence" value="ECO:0007669"/>
    <property type="project" value="TreeGrafter"/>
</dbReference>
<evidence type="ECO:0000256" key="2">
    <source>
        <dbReference type="ARBA" id="ARBA00005325"/>
    </source>
</evidence>
<keyword evidence="17" id="KW-1185">Reference proteome</keyword>
<dbReference type="PROSITE" id="PS51829">
    <property type="entry name" value="P_HOMO_B"/>
    <property type="match status" value="1"/>
</dbReference>
<dbReference type="FunFam" id="3.40.50.200:FF:000001">
    <property type="entry name" value="Furin 2, isoform B"/>
    <property type="match status" value="1"/>
</dbReference>
<organism evidence="16 17">
    <name type="scientific">Mauremys mutica</name>
    <name type="common">yellowpond turtle</name>
    <dbReference type="NCBI Taxonomy" id="74926"/>
    <lineage>
        <taxon>Eukaryota</taxon>
        <taxon>Metazoa</taxon>
        <taxon>Chordata</taxon>
        <taxon>Craniata</taxon>
        <taxon>Vertebrata</taxon>
        <taxon>Euteleostomi</taxon>
        <taxon>Archelosauria</taxon>
        <taxon>Testudinata</taxon>
        <taxon>Testudines</taxon>
        <taxon>Cryptodira</taxon>
        <taxon>Durocryptodira</taxon>
        <taxon>Testudinoidea</taxon>
        <taxon>Geoemydidae</taxon>
        <taxon>Geoemydinae</taxon>
        <taxon>Mauremys</taxon>
    </lineage>
</organism>
<dbReference type="SUPFAM" id="SSF52743">
    <property type="entry name" value="Subtilisin-like"/>
    <property type="match status" value="1"/>
</dbReference>
<dbReference type="InterPro" id="IPR000209">
    <property type="entry name" value="Peptidase_S8/S53_dom"/>
</dbReference>
<dbReference type="InterPro" id="IPR036852">
    <property type="entry name" value="Peptidase_S8/S53_dom_sf"/>
</dbReference>
<evidence type="ECO:0000259" key="15">
    <source>
        <dbReference type="PROSITE" id="PS51829"/>
    </source>
</evidence>
<dbReference type="PROSITE" id="PS00137">
    <property type="entry name" value="SUBTILASE_HIS"/>
    <property type="match status" value="1"/>
</dbReference>
<dbReference type="Gene3D" id="3.30.70.850">
    <property type="entry name" value="Peptidase S8, pro-domain"/>
    <property type="match status" value="1"/>
</dbReference>
<feature type="active site" description="Charge relay system" evidence="11 12">
    <location>
        <position position="443"/>
    </location>
</feature>
<feature type="transmembrane region" description="Helical" evidence="14">
    <location>
        <begin position="772"/>
        <end position="798"/>
    </location>
</feature>
<dbReference type="GO" id="GO:0004252">
    <property type="term" value="F:serine-type endopeptidase activity"/>
    <property type="evidence" value="ECO:0007669"/>
    <property type="project" value="UniProtKB-UniRule"/>
</dbReference>
<proteinExistence type="inferred from homology"/>
<dbReference type="Proteomes" id="UP000827986">
    <property type="component" value="Unassembled WGS sequence"/>
</dbReference>
<evidence type="ECO:0000256" key="1">
    <source>
        <dbReference type="ARBA" id="ARBA00004308"/>
    </source>
</evidence>
<keyword evidence="4" id="KW-0165">Cleavage on pair of basic residues</keyword>
<keyword evidence="14" id="KW-0812">Transmembrane</keyword>
<evidence type="ECO:0000256" key="14">
    <source>
        <dbReference type="SAM" id="Phobius"/>
    </source>
</evidence>
<dbReference type="InterPro" id="IPR034182">
    <property type="entry name" value="Kexin/furin"/>
</dbReference>
<comment type="caution">
    <text evidence="16">The sequence shown here is derived from an EMBL/GenBank/DDBJ whole genome shotgun (WGS) entry which is preliminary data.</text>
</comment>
<feature type="domain" description="P/Homo B" evidence="15">
    <location>
        <begin position="519"/>
        <end position="651"/>
    </location>
</feature>
<evidence type="ECO:0000256" key="8">
    <source>
        <dbReference type="ARBA" id="ARBA00023136"/>
    </source>
</evidence>
<dbReference type="PANTHER" id="PTHR42884">
    <property type="entry name" value="PROPROTEIN CONVERTASE SUBTILISIN/KEXIN-RELATED"/>
    <property type="match status" value="1"/>
</dbReference>
<dbReference type="SUPFAM" id="SSF57184">
    <property type="entry name" value="Growth factor receptor domain"/>
    <property type="match status" value="1"/>
</dbReference>
<comment type="subcellular location">
    <subcellularLocation>
        <location evidence="1">Endomembrane system</location>
    </subcellularLocation>
</comment>
<dbReference type="InterPro" id="IPR023828">
    <property type="entry name" value="Peptidase_S8_Ser-AS"/>
</dbReference>
<evidence type="ECO:0000256" key="12">
    <source>
        <dbReference type="PROSITE-ProRule" id="PRU01240"/>
    </source>
</evidence>
<name>A0A9D4AYH1_9SAUR</name>
<dbReference type="AlphaFoldDB" id="A0A9D4AYH1"/>
<keyword evidence="9" id="KW-0865">Zymogen</keyword>
<dbReference type="Gene3D" id="2.60.120.260">
    <property type="entry name" value="Galactose-binding domain-like"/>
    <property type="match status" value="1"/>
</dbReference>
<dbReference type="SUPFAM" id="SSF49785">
    <property type="entry name" value="Galactose-binding domain-like"/>
    <property type="match status" value="1"/>
</dbReference>
<dbReference type="PANTHER" id="PTHR42884:SF16">
    <property type="entry name" value="PROPROTEIN CONVERTASE SUBTILISIN_KEXIN TYPE 4"/>
    <property type="match status" value="1"/>
</dbReference>
<dbReference type="GO" id="GO:0000139">
    <property type="term" value="C:Golgi membrane"/>
    <property type="evidence" value="ECO:0007669"/>
    <property type="project" value="TreeGrafter"/>
</dbReference>
<dbReference type="Gene3D" id="3.40.50.200">
    <property type="entry name" value="Peptidase S8/S53 domain"/>
    <property type="match status" value="1"/>
</dbReference>
<dbReference type="InterPro" id="IPR008979">
    <property type="entry name" value="Galactose-bd-like_sf"/>
</dbReference>
<protein>
    <recommendedName>
        <fullName evidence="15">P/Homo B domain-containing protein</fullName>
    </recommendedName>
</protein>
<keyword evidence="10" id="KW-0325">Glycoprotein</keyword>
<dbReference type="InterPro" id="IPR022398">
    <property type="entry name" value="Peptidase_S8_His-AS"/>
</dbReference>
<evidence type="ECO:0000256" key="10">
    <source>
        <dbReference type="ARBA" id="ARBA00023180"/>
    </source>
</evidence>
<sequence length="869" mass="94500">MATPAGPGCEHVEWGSPRKPSPARERGKIEAPAPGIALGRSSGAGGCVFKGSLAGAAPRFPLCRGARIRALGGAMAGAAAWLRLLLLLLLAGASCCLGGLSIYLSSWAVRVPAGAREAERLARKHGLLCLGQIIEGEHYYHFKHRGMVQESLNRHWGWHVHLKREPKVHWFEQQTLKRRTKRTITVVPTDPWFHKQWYMNNDVRPDLNILTAWSKGYTGLGVVLSILDDGLERDHPDLSANYDPLASYDFNSNDPDPQPRYNIWDENRHGTRCAGEVAAAANNRLCGVGVAYNAKIGGVRMLDGPITDIVEAQSLSFRPQHIHIYSASWGPEDDGKTVDGPGILALEAFYKGIVNGRGGLGSLFVWASGNGGIHSDNCNCDGYTNSIYTLSVGSATQSGRVPWYSEACASTLTTTYSSGIKSEKQIVTTDLRHRCTDKHTGTSASAPLAAGMIALALEANPALTWRDMQHLVVRASKPAHLQAEDWVLNGVGRKVSHHYGYGLLDAGDLVDLAKKWTTTRPQRKCSIKVVYVPLEIGSKLTVSKEVSTCIGRTRHIRSLEHVQVRISLSYSRRGDLAISLTSPMGTKSTLVAIRPYDTSNQGYRDWSFMSTHFWDEDPRGTWTLFLENKGDAYNTGFLTSFVLQLYGTDEDMTARKIAASVVSECVRRDSKGVCEECSSAFYAFQHLCLSYCPPRYYNRSRRSPSLERSPHPAQVCATCHPSCYTCRGDTANNCTACPPFCTFHELSHSCSPPAYPSVFPSKPAAAQHRQHLIFIVLAILLGGGLLLMGVLCITCHGVSLAASWRQRRGLSALPTAAGLEGGNQPGTPRQAGCLNELGQLQALGPPVEGSAGHVAQTLPAGHAASRLRT</sequence>
<keyword evidence="5" id="KW-0732">Signal</keyword>
<dbReference type="PROSITE" id="PS00138">
    <property type="entry name" value="SUBTILASE_SER"/>
    <property type="match status" value="1"/>
</dbReference>
<evidence type="ECO:0000256" key="5">
    <source>
        <dbReference type="ARBA" id="ARBA00022729"/>
    </source>
</evidence>
<evidence type="ECO:0000256" key="13">
    <source>
        <dbReference type="SAM" id="MobiDB-lite"/>
    </source>
</evidence>
<comment type="similarity">
    <text evidence="2">Belongs to the peptidase S8 family. Furin subfamily.</text>
</comment>
<dbReference type="Pfam" id="PF00082">
    <property type="entry name" value="Peptidase_S8"/>
    <property type="match status" value="1"/>
</dbReference>
<keyword evidence="6 12" id="KW-0378">Hydrolase</keyword>
<dbReference type="InterPro" id="IPR006212">
    <property type="entry name" value="Furin_repeat"/>
</dbReference>
<evidence type="ECO:0000313" key="17">
    <source>
        <dbReference type="Proteomes" id="UP000827986"/>
    </source>
</evidence>
<feature type="active site" description="Charge relay system" evidence="11 12">
    <location>
        <position position="228"/>
    </location>
</feature>
<keyword evidence="8 14" id="KW-0472">Membrane</keyword>
<feature type="active site" description="Charge relay system" evidence="11 12">
    <location>
        <position position="269"/>
    </location>
</feature>
<dbReference type="CDD" id="cd04059">
    <property type="entry name" value="Peptidases_S8_Protein_convertases_Kexins_Furin-like"/>
    <property type="match status" value="1"/>
</dbReference>
<dbReference type="FunFam" id="2.60.120.260:FF:000034">
    <property type="entry name" value="furin isoform X2"/>
    <property type="match status" value="1"/>
</dbReference>
<keyword evidence="14" id="KW-1133">Transmembrane helix</keyword>
<feature type="transmembrane region" description="Helical" evidence="14">
    <location>
        <begin position="84"/>
        <end position="104"/>
    </location>
</feature>
<gene>
    <name evidence="16" type="ORF">KIL84_008500</name>
</gene>
<dbReference type="GO" id="GO:0016486">
    <property type="term" value="P:peptide hormone processing"/>
    <property type="evidence" value="ECO:0007669"/>
    <property type="project" value="TreeGrafter"/>
</dbReference>
<evidence type="ECO:0000256" key="9">
    <source>
        <dbReference type="ARBA" id="ARBA00023145"/>
    </source>
</evidence>
<feature type="region of interest" description="Disordered" evidence="13">
    <location>
        <begin position="1"/>
        <end position="27"/>
    </location>
</feature>
<evidence type="ECO:0000256" key="3">
    <source>
        <dbReference type="ARBA" id="ARBA00022670"/>
    </source>
</evidence>
<evidence type="ECO:0000256" key="11">
    <source>
        <dbReference type="PIRSR" id="PIRSR615500-1"/>
    </source>
</evidence>
<accession>A0A9D4AYH1</accession>
<dbReference type="Pfam" id="PF01483">
    <property type="entry name" value="P_proprotein"/>
    <property type="match status" value="1"/>
</dbReference>